<dbReference type="Pfam" id="PF03469">
    <property type="entry name" value="XH"/>
    <property type="match status" value="1"/>
</dbReference>
<dbReference type="AlphaFoldDB" id="A0A5J9UDX6"/>
<feature type="domain" description="Factor of DNA methylation 1-5/IDN2" evidence="2">
    <location>
        <begin position="376"/>
        <end position="502"/>
    </location>
</feature>
<sequence length="505" mass="58571">MAPAGKGDEKGGGSCGVGPKVNIAGAGQNLGAEAGIRKRKAEVMSRDCNNLAEKGEGFEVECEDHRRISMEIENLRSQLDKAVEELGYCEENEKLSVEMDRKDTEMQCLRKQNEELQAKYGELLDNYEKQNEALQIKYEKQKEYLQDKYDKQIEEMQAKYEKHKYLQSKYEMQEEKQQGKYENLNKELRPRSENKKEGLRSTHEKHKEELQAKQKQQNKELQPKHEGLHKKILEMLENQIHAKRKQLQQLAVLYSTMEFPLTHLEEGKRIPDKSYGQDSASKLVDESSVEKSVVNGKADDEKKLRLELEVAKLDAEIEIRMERLGDMLESEKFSEELSSLTVWKSVQANMELQDIRKGLMAALEDVLPRYMNIGVKRMGEINYLSIRRACLQKYRKDEAEKAIMASFWSEELGKPSWHPFKIVEIDGRLKEVINDDDAKLKLLRNEFGDDACNSVKTALMEMNEYNPSERHAVPEFWNFGRGRKATVEEILKFVLSQLRKTPRRA</sequence>
<dbReference type="Gramene" id="TVU21919">
    <property type="protein sequence ID" value="TVU21919"/>
    <property type="gene ID" value="EJB05_31590"/>
</dbReference>
<feature type="region of interest" description="Disordered" evidence="1">
    <location>
        <begin position="173"/>
        <end position="224"/>
    </location>
</feature>
<comment type="caution">
    <text evidence="3">The sequence shown here is derived from an EMBL/GenBank/DDBJ whole genome shotgun (WGS) entry which is preliminary data.</text>
</comment>
<accession>A0A5J9UDX6</accession>
<reference evidence="3 4" key="1">
    <citation type="journal article" date="2019" name="Sci. Rep.">
        <title>A high-quality genome of Eragrostis curvula grass provides insights into Poaceae evolution and supports new strategies to enhance forage quality.</title>
        <authorList>
            <person name="Carballo J."/>
            <person name="Santos B.A.C.M."/>
            <person name="Zappacosta D."/>
            <person name="Garbus I."/>
            <person name="Selva J.P."/>
            <person name="Gallo C.A."/>
            <person name="Diaz A."/>
            <person name="Albertini E."/>
            <person name="Caccamo M."/>
            <person name="Echenique V."/>
        </authorList>
    </citation>
    <scope>NUCLEOTIDE SEQUENCE [LARGE SCALE GENOMIC DNA]</scope>
    <source>
        <strain evidence="4">cv. Victoria</strain>
        <tissue evidence="3">Leaf</tissue>
    </source>
</reference>
<dbReference type="OrthoDB" id="10473899at2759"/>
<evidence type="ECO:0000259" key="2">
    <source>
        <dbReference type="Pfam" id="PF03469"/>
    </source>
</evidence>
<dbReference type="InterPro" id="IPR005379">
    <property type="entry name" value="FDM1-5/IDN2_XH"/>
</dbReference>
<dbReference type="PANTHER" id="PTHR21596:SF51">
    <property type="entry name" value="OS01G0147700 PROTEIN"/>
    <property type="match status" value="1"/>
</dbReference>
<evidence type="ECO:0000256" key="1">
    <source>
        <dbReference type="SAM" id="MobiDB-lite"/>
    </source>
</evidence>
<evidence type="ECO:0000313" key="4">
    <source>
        <dbReference type="Proteomes" id="UP000324897"/>
    </source>
</evidence>
<proteinExistence type="predicted"/>
<keyword evidence="4" id="KW-1185">Reference proteome</keyword>
<name>A0A5J9UDX6_9POAL</name>
<dbReference type="EMBL" id="RWGY01000026">
    <property type="protein sequence ID" value="TVU21919.1"/>
    <property type="molecule type" value="Genomic_DNA"/>
</dbReference>
<dbReference type="InterPro" id="IPR045177">
    <property type="entry name" value="FDM1-5/IDN2"/>
</dbReference>
<evidence type="ECO:0000313" key="3">
    <source>
        <dbReference type="EMBL" id="TVU21919.1"/>
    </source>
</evidence>
<gene>
    <name evidence="3" type="ORF">EJB05_31590</name>
</gene>
<dbReference type="GO" id="GO:0080188">
    <property type="term" value="P:gene silencing by siRNA-directed DNA methylation"/>
    <property type="evidence" value="ECO:0007669"/>
    <property type="project" value="InterPro"/>
</dbReference>
<dbReference type="Proteomes" id="UP000324897">
    <property type="component" value="Unassembled WGS sequence"/>
</dbReference>
<protein>
    <recommendedName>
        <fullName evidence="2">Factor of DNA methylation 1-5/IDN2 domain-containing protein</fullName>
    </recommendedName>
</protein>
<organism evidence="3 4">
    <name type="scientific">Eragrostis curvula</name>
    <name type="common">weeping love grass</name>
    <dbReference type="NCBI Taxonomy" id="38414"/>
    <lineage>
        <taxon>Eukaryota</taxon>
        <taxon>Viridiplantae</taxon>
        <taxon>Streptophyta</taxon>
        <taxon>Embryophyta</taxon>
        <taxon>Tracheophyta</taxon>
        <taxon>Spermatophyta</taxon>
        <taxon>Magnoliopsida</taxon>
        <taxon>Liliopsida</taxon>
        <taxon>Poales</taxon>
        <taxon>Poaceae</taxon>
        <taxon>PACMAD clade</taxon>
        <taxon>Chloridoideae</taxon>
        <taxon>Eragrostideae</taxon>
        <taxon>Eragrostidinae</taxon>
        <taxon>Eragrostis</taxon>
    </lineage>
</organism>
<dbReference type="PANTHER" id="PTHR21596">
    <property type="entry name" value="RIBONUCLEASE P SUBUNIT P38"/>
    <property type="match status" value="1"/>
</dbReference>